<gene>
    <name evidence="3" type="ORF">E0H26_01110</name>
</gene>
<feature type="chain" id="PRO_5020510013" evidence="1">
    <location>
        <begin position="37"/>
        <end position="256"/>
    </location>
</feature>
<dbReference type="InterPro" id="IPR052158">
    <property type="entry name" value="INH-QAR"/>
</dbReference>
<dbReference type="AlphaFoldDB" id="A0A4R0GRT4"/>
<dbReference type="OrthoDB" id="4265717at2"/>
<evidence type="ECO:0000313" key="4">
    <source>
        <dbReference type="Proteomes" id="UP000292274"/>
    </source>
</evidence>
<proteinExistence type="predicted"/>
<keyword evidence="4" id="KW-1185">Reference proteome</keyword>
<dbReference type="InterPro" id="IPR002818">
    <property type="entry name" value="DJ-1/PfpI"/>
</dbReference>
<comment type="caution">
    <text evidence="3">The sequence shown here is derived from an EMBL/GenBank/DDBJ whole genome shotgun (WGS) entry which is preliminary data.</text>
</comment>
<dbReference type="PANTHER" id="PTHR43130:SF2">
    <property type="entry name" value="DJ-1_PFPI DOMAIN-CONTAINING PROTEIN"/>
    <property type="match status" value="1"/>
</dbReference>
<dbReference type="SUPFAM" id="SSF52317">
    <property type="entry name" value="Class I glutamine amidotransferase-like"/>
    <property type="match status" value="1"/>
</dbReference>
<accession>A0A4R0GRT4</accession>
<dbReference type="InterPro" id="IPR029062">
    <property type="entry name" value="Class_I_gatase-like"/>
</dbReference>
<evidence type="ECO:0000313" key="3">
    <source>
        <dbReference type="EMBL" id="TCC00331.1"/>
    </source>
</evidence>
<dbReference type="Gene3D" id="3.40.50.880">
    <property type="match status" value="1"/>
</dbReference>
<dbReference type="Proteomes" id="UP000292274">
    <property type="component" value="Unassembled WGS sequence"/>
</dbReference>
<dbReference type="PANTHER" id="PTHR43130">
    <property type="entry name" value="ARAC-FAMILY TRANSCRIPTIONAL REGULATOR"/>
    <property type="match status" value="1"/>
</dbReference>
<protein>
    <submittedName>
        <fullName evidence="3">DJ-1/PfpI family protein</fullName>
    </submittedName>
</protein>
<dbReference type="RefSeq" id="WP_131299697.1">
    <property type="nucleotide sequence ID" value="NZ_SJJR01000001.1"/>
</dbReference>
<name>A0A4R0GRT4_9ACTN</name>
<reference evidence="3 4" key="1">
    <citation type="submission" date="2019-02" db="EMBL/GenBank/DDBJ databases">
        <title>Jishengella sp. nov., isolated from a root of Zingiber montanum.</title>
        <authorList>
            <person name="Kuncharoen N."/>
            <person name="Kudo T."/>
            <person name="Masahiro Y."/>
            <person name="Ohkuma M."/>
            <person name="Tanasupawat S."/>
        </authorList>
    </citation>
    <scope>NUCLEOTIDE SEQUENCE [LARGE SCALE GENOMIC DNA]</scope>
    <source>
        <strain evidence="3 4">PLAI 1-1</strain>
    </source>
</reference>
<evidence type="ECO:0000256" key="1">
    <source>
        <dbReference type="SAM" id="SignalP"/>
    </source>
</evidence>
<dbReference type="Pfam" id="PF01965">
    <property type="entry name" value="DJ-1_PfpI"/>
    <property type="match status" value="1"/>
</dbReference>
<feature type="domain" description="DJ-1/PfpI" evidence="2">
    <location>
        <begin position="58"/>
        <end position="230"/>
    </location>
</feature>
<dbReference type="InterPro" id="IPR006311">
    <property type="entry name" value="TAT_signal"/>
</dbReference>
<dbReference type="EMBL" id="SJJR01000001">
    <property type="protein sequence ID" value="TCC00331.1"/>
    <property type="molecule type" value="Genomic_DNA"/>
</dbReference>
<sequence length="256" mass="26827">MTRHSPPFAAVSRRTALGAGLVVGAAALAGAPPATAAAHGRTFDRTPATTWSPTRPLRVQVVMFDGIEEQDFIGPYEVLTIARNAARAPLTIDYVTADRPRTVTAGGDTRVKVGKGWSPRQADLLIVPGSGFTGPDRPGVELEINKGHLPRKIASAPRDGLVIASVCTGALLLGAAGLTRGRPCITHHMVKDKLAAYGGIVTGARVVDDGDLVTCGGVTSGLDLGLHLVRREFGADAADLVTRILEYEPQGTVWTR</sequence>
<dbReference type="PROSITE" id="PS51318">
    <property type="entry name" value="TAT"/>
    <property type="match status" value="1"/>
</dbReference>
<evidence type="ECO:0000259" key="2">
    <source>
        <dbReference type="Pfam" id="PF01965"/>
    </source>
</evidence>
<feature type="signal peptide" evidence="1">
    <location>
        <begin position="1"/>
        <end position="36"/>
    </location>
</feature>
<dbReference type="GO" id="GO:0006355">
    <property type="term" value="P:regulation of DNA-templated transcription"/>
    <property type="evidence" value="ECO:0007669"/>
    <property type="project" value="TreeGrafter"/>
</dbReference>
<keyword evidence="1" id="KW-0732">Signal</keyword>
<organism evidence="3 4">
    <name type="scientific">Micromonospora zingiberis</name>
    <dbReference type="NCBI Taxonomy" id="2053011"/>
    <lineage>
        <taxon>Bacteria</taxon>
        <taxon>Bacillati</taxon>
        <taxon>Actinomycetota</taxon>
        <taxon>Actinomycetes</taxon>
        <taxon>Micromonosporales</taxon>
        <taxon>Micromonosporaceae</taxon>
        <taxon>Micromonospora</taxon>
    </lineage>
</organism>